<dbReference type="SUPFAM" id="SSF53756">
    <property type="entry name" value="UDP-Glycosyltransferase/glycogen phosphorylase"/>
    <property type="match status" value="1"/>
</dbReference>
<dbReference type="RefSeq" id="WP_317637995.1">
    <property type="nucleotide sequence ID" value="NZ_AP026803.1"/>
</dbReference>
<dbReference type="Proteomes" id="UP001321741">
    <property type="component" value="Chromosome"/>
</dbReference>
<protein>
    <submittedName>
        <fullName evidence="2">Poly(Glycerol-phosphate) alpha-glucosyltransferase</fullName>
    </submittedName>
</protein>
<dbReference type="Gene3D" id="3.40.50.2000">
    <property type="entry name" value="Glycogen Phosphorylase B"/>
    <property type="match status" value="3"/>
</dbReference>
<organism evidence="2 3">
    <name type="scientific">Lactobacillus xylocopicola</name>
    <dbReference type="NCBI Taxonomy" id="2976676"/>
    <lineage>
        <taxon>Bacteria</taxon>
        <taxon>Bacillati</taxon>
        <taxon>Bacillota</taxon>
        <taxon>Bacilli</taxon>
        <taxon>Lactobacillales</taxon>
        <taxon>Lactobacillaceae</taxon>
        <taxon>Lactobacillus</taxon>
    </lineage>
</organism>
<dbReference type="InterPro" id="IPR001296">
    <property type="entry name" value="Glyco_trans_1"/>
</dbReference>
<gene>
    <name evidence="2" type="primary">tagE6</name>
    <name evidence="2" type="ORF">KIM322_05490</name>
</gene>
<evidence type="ECO:0000313" key="3">
    <source>
        <dbReference type="Proteomes" id="UP001321741"/>
    </source>
</evidence>
<evidence type="ECO:0000313" key="2">
    <source>
        <dbReference type="EMBL" id="BDR60288.1"/>
    </source>
</evidence>
<proteinExistence type="predicted"/>
<dbReference type="PANTHER" id="PTHR12526:SF630">
    <property type="entry name" value="GLYCOSYLTRANSFERASE"/>
    <property type="match status" value="1"/>
</dbReference>
<evidence type="ECO:0000259" key="1">
    <source>
        <dbReference type="Pfam" id="PF00534"/>
    </source>
</evidence>
<name>A0ABM8BGR5_9LACO</name>
<dbReference type="EMBL" id="AP026803">
    <property type="protein sequence ID" value="BDR60288.1"/>
    <property type="molecule type" value="Genomic_DNA"/>
</dbReference>
<dbReference type="Pfam" id="PF00534">
    <property type="entry name" value="Glycos_transf_1"/>
    <property type="match status" value="1"/>
</dbReference>
<keyword evidence="3" id="KW-1185">Reference proteome</keyword>
<reference evidence="2 3" key="1">
    <citation type="journal article" date="2023" name="Microbiol. Spectr.">
        <title>Symbiosis of Carpenter Bees with Uncharacterized Lactic Acid Bacteria Showing NAD Auxotrophy.</title>
        <authorList>
            <person name="Kawasaki S."/>
            <person name="Ozawa K."/>
            <person name="Mori T."/>
            <person name="Yamamoto A."/>
            <person name="Ito M."/>
            <person name="Ohkuma M."/>
            <person name="Sakamoto M."/>
            <person name="Matsutani M."/>
        </authorList>
    </citation>
    <scope>NUCLEOTIDE SEQUENCE [LARGE SCALE GENOMIC DNA]</scope>
    <source>
        <strain evidence="2 3">Kim32-2</strain>
    </source>
</reference>
<dbReference type="PANTHER" id="PTHR12526">
    <property type="entry name" value="GLYCOSYLTRANSFERASE"/>
    <property type="match status" value="1"/>
</dbReference>
<sequence>MYYFLNNRLDPNSSGIEHAEVKRLKLFKQNGVSAKIVMSEFNRFAHRNLPLYGLTDADYVNMFDFFAGTVNYEYQAMAIEDLSIAEHFQVKQVPVGFEVYDDDRKTMEIVLFADNNIDTIRYYNADNNCTKADFYDTRGFRSLTQIYDTGDGHLSYEQFYRPNGTIYYEISYEQRPNWLSATNLQLVDLEGKLHSLMNSSQAFRIMLDELNQQDGTEKSTFISDRSNITNIPMVYMKTPARKIEHFHSIHYQDYDDPASPLSYNSISNKEQLSRTDLIITPGEQQAADMRARLHTHVPIVAIPVGIIPDEQLQAEHVSMSEREAGKIVIVARLFHEKRLDDAIKAFAQAYQTNRALTLDIYGYGDGSDNYQEEKMLKKLVSDLELERVVNFKGYSQDMDSVYNSAQLLLLTSRYEGASLAIAEAQAHGVPVISYDINYGPADLIADGTSGFLVNNGAVNELANKISEFFADASMRGQMNGAAYENSKRFSGSNIWQSWKKYVIDTE</sequence>
<accession>A0ABM8BGR5</accession>
<feature type="domain" description="Glycosyl transferase family 1" evidence="1">
    <location>
        <begin position="325"/>
        <end position="484"/>
    </location>
</feature>